<keyword evidence="3" id="KW-1185">Reference proteome</keyword>
<gene>
    <name evidence="2" type="ORF">JN11_00126</name>
</gene>
<name>A0A562UF51_9SPHI</name>
<evidence type="ECO:0000256" key="1">
    <source>
        <dbReference type="SAM" id="SignalP"/>
    </source>
</evidence>
<dbReference type="RefSeq" id="WP_144908623.1">
    <property type="nucleotide sequence ID" value="NZ_VLLI01000001.1"/>
</dbReference>
<reference evidence="2 3" key="1">
    <citation type="submission" date="2019-07" db="EMBL/GenBank/DDBJ databases">
        <title>Genomic Encyclopedia of Archaeal and Bacterial Type Strains, Phase II (KMG-II): from individual species to whole genera.</title>
        <authorList>
            <person name="Goeker M."/>
        </authorList>
    </citation>
    <scope>NUCLEOTIDE SEQUENCE [LARGE SCALE GENOMIC DNA]</scope>
    <source>
        <strain evidence="2 3">ATCC BAA-1854</strain>
    </source>
</reference>
<dbReference type="AlphaFoldDB" id="A0A562UF51"/>
<evidence type="ECO:0000313" key="3">
    <source>
        <dbReference type="Proteomes" id="UP000317010"/>
    </source>
</evidence>
<sequence>MKKLKFFLFILFVLLNVVKAQTLSYFPNKANDNDALDSFTIKWYSGQLAAMKEPVLYNRKADNETYRFT</sequence>
<organism evidence="2 3">
    <name type="scientific">Mucilaginibacter frigoritolerans</name>
    <dbReference type="NCBI Taxonomy" id="652788"/>
    <lineage>
        <taxon>Bacteria</taxon>
        <taxon>Pseudomonadati</taxon>
        <taxon>Bacteroidota</taxon>
        <taxon>Sphingobacteriia</taxon>
        <taxon>Sphingobacteriales</taxon>
        <taxon>Sphingobacteriaceae</taxon>
        <taxon>Mucilaginibacter</taxon>
    </lineage>
</organism>
<comment type="caution">
    <text evidence="2">The sequence shown here is derived from an EMBL/GenBank/DDBJ whole genome shotgun (WGS) entry which is preliminary data.</text>
</comment>
<evidence type="ECO:0000313" key="2">
    <source>
        <dbReference type="EMBL" id="TWJ04418.1"/>
    </source>
</evidence>
<keyword evidence="1" id="KW-0732">Signal</keyword>
<accession>A0A562UF51</accession>
<proteinExistence type="predicted"/>
<dbReference type="Proteomes" id="UP000317010">
    <property type="component" value="Unassembled WGS sequence"/>
</dbReference>
<feature type="chain" id="PRO_5022195648" evidence="1">
    <location>
        <begin position="21"/>
        <end position="69"/>
    </location>
</feature>
<protein>
    <submittedName>
        <fullName evidence="2">Uncharacterized protein</fullName>
    </submittedName>
</protein>
<dbReference type="EMBL" id="VLLI01000001">
    <property type="protein sequence ID" value="TWJ04418.1"/>
    <property type="molecule type" value="Genomic_DNA"/>
</dbReference>
<feature type="signal peptide" evidence="1">
    <location>
        <begin position="1"/>
        <end position="20"/>
    </location>
</feature>